<dbReference type="Pfam" id="PF13927">
    <property type="entry name" value="Ig_3"/>
    <property type="match status" value="2"/>
</dbReference>
<dbReference type="STRING" id="299467.A0A443SV21"/>
<dbReference type="Pfam" id="PF00041">
    <property type="entry name" value="fn3"/>
    <property type="match status" value="2"/>
</dbReference>
<organism evidence="12 13">
    <name type="scientific">Leptotrombidium deliense</name>
    <dbReference type="NCBI Taxonomy" id="299467"/>
    <lineage>
        <taxon>Eukaryota</taxon>
        <taxon>Metazoa</taxon>
        <taxon>Ecdysozoa</taxon>
        <taxon>Arthropoda</taxon>
        <taxon>Chelicerata</taxon>
        <taxon>Arachnida</taxon>
        <taxon>Acari</taxon>
        <taxon>Acariformes</taxon>
        <taxon>Trombidiformes</taxon>
        <taxon>Prostigmata</taxon>
        <taxon>Anystina</taxon>
        <taxon>Parasitengona</taxon>
        <taxon>Trombiculoidea</taxon>
        <taxon>Trombiculidae</taxon>
        <taxon>Leptotrombidium</taxon>
    </lineage>
</organism>
<dbReference type="GO" id="GO:0007156">
    <property type="term" value="P:homophilic cell adhesion via plasma membrane adhesion molecules"/>
    <property type="evidence" value="ECO:0007669"/>
    <property type="project" value="TreeGrafter"/>
</dbReference>
<feature type="domain" description="Fibronectin type-III" evidence="11">
    <location>
        <begin position="600"/>
        <end position="695"/>
    </location>
</feature>
<keyword evidence="8" id="KW-0393">Immunoglobulin domain</keyword>
<dbReference type="GO" id="GO:0030424">
    <property type="term" value="C:axon"/>
    <property type="evidence" value="ECO:0007669"/>
    <property type="project" value="TreeGrafter"/>
</dbReference>
<keyword evidence="2 9" id="KW-0812">Transmembrane</keyword>
<dbReference type="InterPro" id="IPR003961">
    <property type="entry name" value="FN3_dom"/>
</dbReference>
<dbReference type="FunFam" id="2.60.40.10:FF:000028">
    <property type="entry name" value="Neuronal cell adhesion molecule"/>
    <property type="match status" value="1"/>
</dbReference>
<keyword evidence="13" id="KW-1185">Reference proteome</keyword>
<evidence type="ECO:0000256" key="6">
    <source>
        <dbReference type="ARBA" id="ARBA00023136"/>
    </source>
</evidence>
<keyword evidence="4" id="KW-0677">Repeat</keyword>
<evidence type="ECO:0000256" key="5">
    <source>
        <dbReference type="ARBA" id="ARBA00022989"/>
    </source>
</evidence>
<accession>A0A443SV21</accession>
<dbReference type="CDD" id="cd00063">
    <property type="entry name" value="FN3"/>
    <property type="match status" value="3"/>
</dbReference>
<sequence>MTHALRPPRITEDPSDVIVRRNEPTTLNCKAEGNPTPTIDWYKDGEKVRNTGNRMMLPSGSLFFLHVIHNKRDADTGTYWCVAHNEVGKARSRNASVAIAYFREEFRTIPKSASVVAGEAAILECTPPRGHPEPAISWKKDGKTLNIGSSSRLRILSNGDLKISEVRQSDEGRYVCVAENIVAIRESPQALLNVFVKPYFVKTPEDVTALADETIEFACRAKGEPNPTITWTKKDGKIPVGRTEIKDDKSLRIRHVTVADEGLYSCEAENQGGISVASATLVVHSRPQFLVSPENVNAPINSEAKLDCVTTGNPHPSVLMFPRQVYGRMSVNEEGTLIINGVKKEDQGYYFCSAISSIGSSIGKAYVTVMGMSTLPPPIIKLGPMNQTLPEDGVLMMPCEVSATTAALVKWLFNEKPIPTHEPRYVVLDSGTLQIDGVKMSDSGVYTCIVRNENGESDWSATVSVKSPFDMKAVFHKTPDPFDYPSSPSKPVAVNVTESSITLWWRRDEKSRNIMGFTVEYYSSQMSTRWTVAGRRITAEKVTIRNLRPQTSYVFIVRAENEKGLGYPSMPSDEIYTISSNNYISDAEVNEARHTLSLYSVSLREVRVLNSTSVQLMWDFKGDIQLIEGFHIRFLDVKNSYNQNYDLVSVRKSSVTSHVIAGLKPYTIYEFFLVPFYKSVQGMPSNLKSVQTMEDKPSAFPDNLQVKVTNSSSAEILWSSLSPQDLNGVLKGYLLKIQSKSSSHKVELNASATSTVFSLTNLTQGSMYDIRIAAFTAIGFGPFTPAVPLKMETGYSYSFKSKGDTHSNVIKSETLHNIAKEPLFIFCAVVLMFVLSSIILVIVARRHLGWKKSVGAYITVQLNKCDEVEKCGLNATANKCSWLSENFKTANGRENNKTFNDENVNKQFCNHSAVHTYDVNCEPADYAEVEGHNLVTFGKKESASTEPYATTTLMNTYHHRNAANGLLNGDSLKCKFNREQQYTDNSSDRLLLRDSQDSYSQDIRGDFRSDVYGISMNRFNQSKRFHPSVSSSSYEDTSHQYESIPQCFDEVFNRFIIKR</sequence>
<feature type="domain" description="Fibronectin type-III" evidence="11">
    <location>
        <begin position="487"/>
        <end position="580"/>
    </location>
</feature>
<reference evidence="12 13" key="1">
    <citation type="journal article" date="2018" name="Gigascience">
        <title>Genomes of trombidid mites reveal novel predicted allergens and laterally-transferred genes associated with secondary metabolism.</title>
        <authorList>
            <person name="Dong X."/>
            <person name="Chaisiri K."/>
            <person name="Xia D."/>
            <person name="Armstrong S.D."/>
            <person name="Fang Y."/>
            <person name="Donnelly M.J."/>
            <person name="Kadowaki T."/>
            <person name="McGarry J.W."/>
            <person name="Darby A.C."/>
            <person name="Makepeace B.L."/>
        </authorList>
    </citation>
    <scope>NUCLEOTIDE SEQUENCE [LARGE SCALE GENOMIC DNA]</scope>
    <source>
        <strain evidence="12">UoL-UT</strain>
    </source>
</reference>
<dbReference type="InterPro" id="IPR003599">
    <property type="entry name" value="Ig_sub"/>
</dbReference>
<evidence type="ECO:0000256" key="4">
    <source>
        <dbReference type="ARBA" id="ARBA00022737"/>
    </source>
</evidence>
<dbReference type="Proteomes" id="UP000288716">
    <property type="component" value="Unassembled WGS sequence"/>
</dbReference>
<dbReference type="OrthoDB" id="428111at2759"/>
<evidence type="ECO:0000313" key="13">
    <source>
        <dbReference type="Proteomes" id="UP000288716"/>
    </source>
</evidence>
<dbReference type="PROSITE" id="PS50853">
    <property type="entry name" value="FN3"/>
    <property type="match status" value="3"/>
</dbReference>
<dbReference type="PANTHER" id="PTHR10075:SF100">
    <property type="entry name" value="FASCICLIN-2"/>
    <property type="match status" value="1"/>
</dbReference>
<keyword evidence="6 9" id="KW-0472">Membrane</keyword>
<keyword evidence="5 9" id="KW-1133">Transmembrane helix</keyword>
<evidence type="ECO:0000259" key="10">
    <source>
        <dbReference type="PROSITE" id="PS50835"/>
    </source>
</evidence>
<dbReference type="InterPro" id="IPR013098">
    <property type="entry name" value="Ig_I-set"/>
</dbReference>
<comment type="caution">
    <text evidence="12">The sequence shown here is derived from an EMBL/GenBank/DDBJ whole genome shotgun (WGS) entry which is preliminary data.</text>
</comment>
<dbReference type="PANTHER" id="PTHR10075">
    <property type="entry name" value="BASIGIN RELATED"/>
    <property type="match status" value="1"/>
</dbReference>
<feature type="domain" description="Ig-like" evidence="10">
    <location>
        <begin position="198"/>
        <end position="282"/>
    </location>
</feature>
<dbReference type="FunFam" id="2.60.40.10:FF:000189">
    <property type="entry name" value="Neogenin isoform 3"/>
    <property type="match status" value="1"/>
</dbReference>
<evidence type="ECO:0000256" key="9">
    <source>
        <dbReference type="SAM" id="Phobius"/>
    </source>
</evidence>
<dbReference type="AlphaFoldDB" id="A0A443SV21"/>
<dbReference type="InterPro" id="IPR013783">
    <property type="entry name" value="Ig-like_fold"/>
</dbReference>
<evidence type="ECO:0000256" key="2">
    <source>
        <dbReference type="ARBA" id="ARBA00022692"/>
    </source>
</evidence>
<dbReference type="GO" id="GO:0098632">
    <property type="term" value="F:cell-cell adhesion mediator activity"/>
    <property type="evidence" value="ECO:0007669"/>
    <property type="project" value="TreeGrafter"/>
</dbReference>
<dbReference type="VEuPathDB" id="VectorBase:LDEU000678"/>
<dbReference type="SMART" id="SM00060">
    <property type="entry name" value="FN3"/>
    <property type="match status" value="3"/>
</dbReference>
<dbReference type="GO" id="GO:0005886">
    <property type="term" value="C:plasma membrane"/>
    <property type="evidence" value="ECO:0007669"/>
    <property type="project" value="TreeGrafter"/>
</dbReference>
<dbReference type="InterPro" id="IPR036179">
    <property type="entry name" value="Ig-like_dom_sf"/>
</dbReference>
<dbReference type="GO" id="GO:0007411">
    <property type="term" value="P:axon guidance"/>
    <property type="evidence" value="ECO:0007669"/>
    <property type="project" value="TreeGrafter"/>
</dbReference>
<dbReference type="SMART" id="SM00409">
    <property type="entry name" value="IG"/>
    <property type="match status" value="5"/>
</dbReference>
<evidence type="ECO:0000313" key="12">
    <source>
        <dbReference type="EMBL" id="RWS31362.1"/>
    </source>
</evidence>
<dbReference type="Pfam" id="PF07679">
    <property type="entry name" value="I-set"/>
    <property type="match status" value="3"/>
</dbReference>
<protein>
    <submittedName>
        <fullName evidence="12">Roundabout 1-like protein</fullName>
    </submittedName>
</protein>
<feature type="domain" description="Ig-like" evidence="10">
    <location>
        <begin position="104"/>
        <end position="193"/>
    </location>
</feature>
<feature type="domain" description="Ig-like" evidence="10">
    <location>
        <begin position="8"/>
        <end position="98"/>
    </location>
</feature>
<evidence type="ECO:0000259" key="11">
    <source>
        <dbReference type="PROSITE" id="PS50853"/>
    </source>
</evidence>
<comment type="subcellular location">
    <subcellularLocation>
        <location evidence="1">Membrane</location>
        <topology evidence="1">Single-pass membrane protein</topology>
    </subcellularLocation>
</comment>
<feature type="transmembrane region" description="Helical" evidence="9">
    <location>
        <begin position="823"/>
        <end position="843"/>
    </location>
</feature>
<evidence type="ECO:0000256" key="8">
    <source>
        <dbReference type="ARBA" id="ARBA00023319"/>
    </source>
</evidence>
<evidence type="ECO:0000256" key="7">
    <source>
        <dbReference type="ARBA" id="ARBA00023157"/>
    </source>
</evidence>
<dbReference type="PROSITE" id="PS50835">
    <property type="entry name" value="IG_LIKE"/>
    <property type="match status" value="5"/>
</dbReference>
<dbReference type="SUPFAM" id="SSF48726">
    <property type="entry name" value="Immunoglobulin"/>
    <property type="match status" value="5"/>
</dbReference>
<dbReference type="InterPro" id="IPR013106">
    <property type="entry name" value="Ig_V-set"/>
</dbReference>
<dbReference type="Gene3D" id="2.60.40.10">
    <property type="entry name" value="Immunoglobulins"/>
    <property type="match status" value="8"/>
</dbReference>
<name>A0A443SV21_9ACAR</name>
<dbReference type="SMART" id="SM00406">
    <property type="entry name" value="IGv"/>
    <property type="match status" value="4"/>
</dbReference>
<feature type="domain" description="Ig-like" evidence="10">
    <location>
        <begin position="377"/>
        <end position="464"/>
    </location>
</feature>
<dbReference type="FunFam" id="2.60.40.10:FF:000026">
    <property type="entry name" value="roundabout homolog 2 isoform X1"/>
    <property type="match status" value="1"/>
</dbReference>
<evidence type="ECO:0000256" key="1">
    <source>
        <dbReference type="ARBA" id="ARBA00004167"/>
    </source>
</evidence>
<dbReference type="FunFam" id="2.60.40.10:FF:000008">
    <property type="entry name" value="roundabout homolog 2 isoform X2"/>
    <property type="match status" value="1"/>
</dbReference>
<gene>
    <name evidence="12" type="ORF">B4U80_04984</name>
</gene>
<feature type="domain" description="Ig-like" evidence="10">
    <location>
        <begin position="287"/>
        <end position="368"/>
    </location>
</feature>
<dbReference type="SMART" id="SM00408">
    <property type="entry name" value="IGc2"/>
    <property type="match status" value="5"/>
</dbReference>
<dbReference type="InterPro" id="IPR007110">
    <property type="entry name" value="Ig-like_dom"/>
</dbReference>
<keyword evidence="7" id="KW-1015">Disulfide bond</keyword>
<dbReference type="FunFam" id="2.60.40.10:FF:000053">
    <property type="entry name" value="Roundabout guidance receptor 1"/>
    <property type="match status" value="1"/>
</dbReference>
<proteinExistence type="predicted"/>
<dbReference type="InterPro" id="IPR003598">
    <property type="entry name" value="Ig_sub2"/>
</dbReference>
<dbReference type="InterPro" id="IPR036116">
    <property type="entry name" value="FN3_sf"/>
</dbReference>
<keyword evidence="3" id="KW-0732">Signal</keyword>
<feature type="domain" description="Fibronectin type-III" evidence="11">
    <location>
        <begin position="700"/>
        <end position="796"/>
    </location>
</feature>
<dbReference type="SUPFAM" id="SSF49265">
    <property type="entry name" value="Fibronectin type III"/>
    <property type="match status" value="2"/>
</dbReference>
<dbReference type="EMBL" id="NCKV01000186">
    <property type="protein sequence ID" value="RWS31362.1"/>
    <property type="molecule type" value="Genomic_DNA"/>
</dbReference>
<dbReference type="GO" id="GO:0070593">
    <property type="term" value="P:dendrite self-avoidance"/>
    <property type="evidence" value="ECO:0007669"/>
    <property type="project" value="TreeGrafter"/>
</dbReference>
<evidence type="ECO:0000256" key="3">
    <source>
        <dbReference type="ARBA" id="ARBA00022729"/>
    </source>
</evidence>